<feature type="compositionally biased region" description="Low complexity" evidence="1">
    <location>
        <begin position="572"/>
        <end position="585"/>
    </location>
</feature>
<evidence type="ECO:0008006" key="4">
    <source>
        <dbReference type="Google" id="ProtNLM"/>
    </source>
</evidence>
<protein>
    <recommendedName>
        <fullName evidence="4">PWWP domain-containing protein</fullName>
    </recommendedName>
</protein>
<reference evidence="2 3" key="1">
    <citation type="submission" date="2016-07" db="EMBL/GenBank/DDBJ databases">
        <title>Pervasive Adenine N6-methylation of Active Genes in Fungi.</title>
        <authorList>
            <consortium name="DOE Joint Genome Institute"/>
            <person name="Mondo S.J."/>
            <person name="Dannebaum R.O."/>
            <person name="Kuo R.C."/>
            <person name="Labutti K."/>
            <person name="Haridas S."/>
            <person name="Kuo A."/>
            <person name="Salamov A."/>
            <person name="Ahrendt S.R."/>
            <person name="Lipzen A."/>
            <person name="Sullivan W."/>
            <person name="Andreopoulos W.B."/>
            <person name="Clum A."/>
            <person name="Lindquist E."/>
            <person name="Daum C."/>
            <person name="Ramamoorthy G.K."/>
            <person name="Gryganskyi A."/>
            <person name="Culley D."/>
            <person name="Magnuson J.K."/>
            <person name="James T.Y."/>
            <person name="O'Malley M.A."/>
            <person name="Stajich J.E."/>
            <person name="Spatafora J.W."/>
            <person name="Visel A."/>
            <person name="Grigoriev I.V."/>
        </authorList>
    </citation>
    <scope>NUCLEOTIDE SEQUENCE [LARGE SCALE GENOMIC DNA]</scope>
    <source>
        <strain evidence="2 3">PL171</strain>
    </source>
</reference>
<feature type="compositionally biased region" description="Low complexity" evidence="1">
    <location>
        <begin position="296"/>
        <end position="305"/>
    </location>
</feature>
<evidence type="ECO:0000313" key="3">
    <source>
        <dbReference type="Proteomes" id="UP000193411"/>
    </source>
</evidence>
<keyword evidence="3" id="KW-1185">Reference proteome</keyword>
<feature type="region of interest" description="Disordered" evidence="1">
    <location>
        <begin position="726"/>
        <end position="749"/>
    </location>
</feature>
<feature type="region of interest" description="Disordered" evidence="1">
    <location>
        <begin position="229"/>
        <end position="328"/>
    </location>
</feature>
<dbReference type="EMBL" id="MCFL01000002">
    <property type="protein sequence ID" value="ORZ40727.1"/>
    <property type="molecule type" value="Genomic_DNA"/>
</dbReference>
<feature type="compositionally biased region" description="Polar residues" evidence="1">
    <location>
        <begin position="314"/>
        <end position="328"/>
    </location>
</feature>
<dbReference type="Proteomes" id="UP000193411">
    <property type="component" value="Unassembled WGS sequence"/>
</dbReference>
<feature type="region of interest" description="Disordered" evidence="1">
    <location>
        <begin position="544"/>
        <end position="612"/>
    </location>
</feature>
<organism evidence="2 3">
    <name type="scientific">Catenaria anguillulae PL171</name>
    <dbReference type="NCBI Taxonomy" id="765915"/>
    <lineage>
        <taxon>Eukaryota</taxon>
        <taxon>Fungi</taxon>
        <taxon>Fungi incertae sedis</taxon>
        <taxon>Blastocladiomycota</taxon>
        <taxon>Blastocladiomycetes</taxon>
        <taxon>Blastocladiales</taxon>
        <taxon>Catenariaceae</taxon>
        <taxon>Catenaria</taxon>
    </lineage>
</organism>
<accession>A0A1Y2I1K0</accession>
<comment type="caution">
    <text evidence="2">The sequence shown here is derived from an EMBL/GenBank/DDBJ whole genome shotgun (WGS) entry which is preliminary data.</text>
</comment>
<sequence length="826" mass="88371">MSSSNPVPIVYHSRKTQGRTQGEIPTAGRPSSRPTTRAPRKGQEKALSALDKAAAGKSGSIAPPTGIVKLGSAARAAASKAKDQPRTSNKLDLSTVQAGQLLWHRLEGPPPLWIPAKVSKVNIHEQRRSDSAVTLFLAHQSQMVTVSQSDIDNGAKPVLEAFEACHRSRMDALKNRASPESGRFGEVARLGLEKLNGDWRASGRSNALSALAGGGLAYKLSSSVSSITQSPAKIKPMSHTKSESDLSDIDCSDDDFQGASNQKSRKRASSPSASASASSSSAPAKKARTEPPKPETGITTITFTRRAARPPIPTSNSTSDPRPMTNFSQDSILDSILSQDYVPPVVSGFESDSDMDIPGVGPSAPRHSHLELSVPIGISILAHRSDSELGSRFAPARVIGYAPNDQLHVRFYDGQEHDHLPRTEMVIMGDAEFGSANVETIPDPPPVPRGYRNPVLEARLKAVFLGALDDIVCGNRTCARVALYNKSVSVRAVDRRAAETELAGRLGGEPFSKPEIKLIRRALEARYVLGVPGLAEEPEEVLMSSQCDELDMPSSSQGRRGAVAKGKGKAKGGAANAKAGKAVAAPLQVSPDRQRRSRKGVTTYAESSSDSELEFVKEQDAGGNIVTGGPATPDHPQLAMPHVLAESEVAAAPSLESTFPAPPSTLPRKEQRFVDLVLFPECLARLLILTHLTDTRTGEIANTGIRTAGGAIDNMKVDELITLGSSSSTLSSSQPHAPAPTTSGNPSVPEWHLRAMKRFKLNSDHFNDPRTWRDVPAVTVQYGLSAEEEAQVLPMAEELLRDCHWMQALLLLKRSNSGKGHGRSRR</sequence>
<feature type="compositionally biased region" description="Low complexity" evidence="1">
    <location>
        <begin position="269"/>
        <end position="284"/>
    </location>
</feature>
<feature type="region of interest" description="Disordered" evidence="1">
    <location>
        <begin position="1"/>
        <end position="63"/>
    </location>
</feature>
<proteinExistence type="predicted"/>
<evidence type="ECO:0000313" key="2">
    <source>
        <dbReference type="EMBL" id="ORZ40727.1"/>
    </source>
</evidence>
<evidence type="ECO:0000256" key="1">
    <source>
        <dbReference type="SAM" id="MobiDB-lite"/>
    </source>
</evidence>
<feature type="compositionally biased region" description="Polar residues" evidence="1">
    <location>
        <begin position="544"/>
        <end position="558"/>
    </location>
</feature>
<feature type="compositionally biased region" description="Acidic residues" evidence="1">
    <location>
        <begin position="245"/>
        <end position="256"/>
    </location>
</feature>
<dbReference type="OrthoDB" id="5588595at2759"/>
<dbReference type="AlphaFoldDB" id="A0A1Y2I1K0"/>
<gene>
    <name evidence="2" type="ORF">BCR44DRAFT_1423667</name>
</gene>
<name>A0A1Y2I1K0_9FUNG</name>